<protein>
    <submittedName>
        <fullName evidence="1">Transposase</fullName>
    </submittedName>
</protein>
<accession>M0JPX8</accession>
<keyword evidence="2" id="KW-1185">Reference proteome</keyword>
<evidence type="ECO:0000313" key="1">
    <source>
        <dbReference type="EMBL" id="EMA10014.1"/>
    </source>
</evidence>
<dbReference type="AlphaFoldDB" id="M0JPX8"/>
<sequence>MIHLDEIFIEELQDVLDNVDRKKPIQRLLAETAYKTVYAN</sequence>
<dbReference type="EMBL" id="AOLR01000037">
    <property type="protein sequence ID" value="EMA10014.1"/>
    <property type="molecule type" value="Genomic_DNA"/>
</dbReference>
<comment type="caution">
    <text evidence="1">The sequence shown here is derived from an EMBL/GenBank/DDBJ whole genome shotgun (WGS) entry which is preliminary data.</text>
</comment>
<organism evidence="1 2">
    <name type="scientific">Haloarcula marismortui ATCC 33800</name>
    <dbReference type="NCBI Taxonomy" id="662476"/>
    <lineage>
        <taxon>Archaea</taxon>
        <taxon>Methanobacteriati</taxon>
        <taxon>Methanobacteriota</taxon>
        <taxon>Stenosarchaea group</taxon>
        <taxon>Halobacteria</taxon>
        <taxon>Halobacteriales</taxon>
        <taxon>Haloarculaceae</taxon>
        <taxon>Haloarcula</taxon>
    </lineage>
</organism>
<proteinExistence type="predicted"/>
<gene>
    <name evidence="1" type="ORF">C436_18386</name>
</gene>
<dbReference type="PATRIC" id="fig|662476.7.peg.3682"/>
<name>M0JPX8_9EURY</name>
<reference evidence="1 2" key="1">
    <citation type="journal article" date="2014" name="PLoS Genet.">
        <title>Phylogenetically driven sequencing of extremely halophilic archaea reveals strategies for static and dynamic osmo-response.</title>
        <authorList>
            <person name="Becker E.A."/>
            <person name="Seitzer P.M."/>
            <person name="Tritt A."/>
            <person name="Larsen D."/>
            <person name="Krusor M."/>
            <person name="Yao A.I."/>
            <person name="Wu D."/>
            <person name="Madern D."/>
            <person name="Eisen J.A."/>
            <person name="Darling A.E."/>
            <person name="Facciotti M.T."/>
        </authorList>
    </citation>
    <scope>NUCLEOTIDE SEQUENCE [LARGE SCALE GENOMIC DNA]</scope>
    <source>
        <strain evidence="1 2">ATCC 33800</strain>
    </source>
</reference>
<evidence type="ECO:0000313" key="2">
    <source>
        <dbReference type="Proteomes" id="UP000011659"/>
    </source>
</evidence>
<dbReference type="Proteomes" id="UP000011659">
    <property type="component" value="Unassembled WGS sequence"/>
</dbReference>